<sequence length="234" mass="26441">MLSMGKARASHKWLMRIAGLQFVIWSLTGLYMVAMDIHFIHGESLSHSQNDTLTLSSVNYSLSDLLSNYPDAGNVVLTRLLDQTVYRFRAPAVNGRWHLVSADNGRVLPPISQQQAAMIARQQFTGTANIDAVRQQIPANPAAPGKRSLWIVTFDDIARSTFYIHQHSGEIVRRRHSYWHAFDWAWRFHIMDYDDGENVTNLLLRAIAILGLLAALSGVLLLAFRLTAKWRASE</sequence>
<keyword evidence="3" id="KW-1185">Reference proteome</keyword>
<dbReference type="RefSeq" id="WP_273639605.1">
    <property type="nucleotide sequence ID" value="NZ_JAQQXP010000001.1"/>
</dbReference>
<evidence type="ECO:0000313" key="3">
    <source>
        <dbReference type="Proteomes" id="UP001218788"/>
    </source>
</evidence>
<proteinExistence type="predicted"/>
<dbReference type="EMBL" id="JAQQXP010000001">
    <property type="protein sequence ID" value="MDC8830686.1"/>
    <property type="molecule type" value="Genomic_DNA"/>
</dbReference>
<evidence type="ECO:0000256" key="1">
    <source>
        <dbReference type="SAM" id="Phobius"/>
    </source>
</evidence>
<evidence type="ECO:0000313" key="2">
    <source>
        <dbReference type="EMBL" id="MDC8830686.1"/>
    </source>
</evidence>
<feature type="transmembrane region" description="Helical" evidence="1">
    <location>
        <begin position="202"/>
        <end position="224"/>
    </location>
</feature>
<gene>
    <name evidence="2" type="ORF">OIK42_07920</name>
</gene>
<dbReference type="Proteomes" id="UP001218788">
    <property type="component" value="Unassembled WGS sequence"/>
</dbReference>
<reference evidence="2 3" key="1">
    <citation type="submission" date="2022-10" db="EMBL/GenBank/DDBJ databases">
        <title>Alteromonas sp. chi3 Genome sequencing.</title>
        <authorList>
            <person name="Park S."/>
        </authorList>
    </citation>
    <scope>NUCLEOTIDE SEQUENCE [LARGE SCALE GENOMIC DNA]</scope>
    <source>
        <strain evidence="3">chi3</strain>
    </source>
</reference>
<accession>A0ABT5L0W9</accession>
<keyword evidence="1" id="KW-0472">Membrane</keyword>
<name>A0ABT5L0W9_9ALTE</name>
<protein>
    <submittedName>
        <fullName evidence="2">PepSY domain-containing protein</fullName>
    </submittedName>
</protein>
<keyword evidence="1" id="KW-0812">Transmembrane</keyword>
<organism evidence="2 3">
    <name type="scientific">Alteromonas gilva</name>
    <dbReference type="NCBI Taxonomy" id="2987522"/>
    <lineage>
        <taxon>Bacteria</taxon>
        <taxon>Pseudomonadati</taxon>
        <taxon>Pseudomonadota</taxon>
        <taxon>Gammaproteobacteria</taxon>
        <taxon>Alteromonadales</taxon>
        <taxon>Alteromonadaceae</taxon>
        <taxon>Alteromonas/Salinimonas group</taxon>
        <taxon>Alteromonas</taxon>
    </lineage>
</organism>
<keyword evidence="1" id="KW-1133">Transmembrane helix</keyword>
<comment type="caution">
    <text evidence="2">The sequence shown here is derived from an EMBL/GenBank/DDBJ whole genome shotgun (WGS) entry which is preliminary data.</text>
</comment>